<dbReference type="InterPro" id="IPR011249">
    <property type="entry name" value="Metalloenz_LuxS/M16"/>
</dbReference>
<gene>
    <name evidence="2" type="ORF">NK662_10970</name>
</gene>
<dbReference type="Proteomes" id="UP001156102">
    <property type="component" value="Unassembled WGS sequence"/>
</dbReference>
<reference evidence="2" key="1">
    <citation type="submission" date="2022-07" db="EMBL/GenBank/DDBJ databases">
        <authorList>
            <person name="Li W.-J."/>
            <person name="Deng Q.-Q."/>
        </authorList>
    </citation>
    <scope>NUCLEOTIDE SEQUENCE</scope>
    <source>
        <strain evidence="2">SYSU M60031</strain>
    </source>
</reference>
<evidence type="ECO:0000259" key="1">
    <source>
        <dbReference type="Pfam" id="PF05193"/>
    </source>
</evidence>
<dbReference type="Pfam" id="PF05193">
    <property type="entry name" value="Peptidase_M16_C"/>
    <property type="match status" value="1"/>
</dbReference>
<dbReference type="EMBL" id="JANCLT010000005">
    <property type="protein sequence ID" value="MCP8969060.1"/>
    <property type="molecule type" value="Genomic_DNA"/>
</dbReference>
<evidence type="ECO:0000313" key="2">
    <source>
        <dbReference type="EMBL" id="MCP8969060.1"/>
    </source>
</evidence>
<feature type="domain" description="Peptidase M16 C-terminal" evidence="1">
    <location>
        <begin position="185"/>
        <end position="356"/>
    </location>
</feature>
<comment type="caution">
    <text evidence="2">The sequence shown here is derived from an EMBL/GenBank/DDBJ whole genome shotgun (WGS) entry which is preliminary data.</text>
</comment>
<dbReference type="SUPFAM" id="SSF63411">
    <property type="entry name" value="LuxS/MPP-like metallohydrolase"/>
    <property type="match status" value="2"/>
</dbReference>
<accession>A0AA41X9Y8</accession>
<dbReference type="InterPro" id="IPR007863">
    <property type="entry name" value="Peptidase_M16_C"/>
</dbReference>
<dbReference type="Gene3D" id="3.30.830.10">
    <property type="entry name" value="Metalloenzyme, LuxS/M16 peptidase-like"/>
    <property type="match status" value="2"/>
</dbReference>
<dbReference type="NCBIfam" id="NF047422">
    <property type="entry name" value="YfmF_fam"/>
    <property type="match status" value="1"/>
</dbReference>
<keyword evidence="3" id="KW-1185">Reference proteome</keyword>
<sequence>MEVMQQQIHQLDGLTVHMIPTVKYKTNTLVLRLKAPLAEETVTERALLPYVLQSGTEQLPSVKSIRQYLEDLYGSALAVDVNKKGEEHILTFYMDAANERYLREAPPLLEKTLAMLSDVLLRPALEQGAFASSIVESEKRALLQRIESSYDDKMRYANERLVEEMCQSEPYRLNQNGRKEDVAAITPESLYACYQRVLQEDEMDLYMIGDLPDNAVELVQKYFVLPKREATPQKAPATATRQVEEREVQEEQDLKQSKLNIGYRTNITYCDEDYFVLQVFNGLFGGFSHSKLFVNVREKNSLAYYAASRYESHKGLLFVMSGIESANYEKAVGIIKEQMTAMRNGDFTDEEIEQTKLMIKNQILETVDTPRGLMELLYHDVVARCNRPMGSWLEAIDGVTRADIIAVANKIQLDTIYLLHGVEGA</sequence>
<evidence type="ECO:0000313" key="3">
    <source>
        <dbReference type="Proteomes" id="UP001156102"/>
    </source>
</evidence>
<dbReference type="RefSeq" id="WP_254758981.1">
    <property type="nucleotide sequence ID" value="NZ_JANCLT010000005.1"/>
</dbReference>
<dbReference type="InterPro" id="IPR050361">
    <property type="entry name" value="MPP/UQCRC_Complex"/>
</dbReference>
<dbReference type="GO" id="GO:0046872">
    <property type="term" value="F:metal ion binding"/>
    <property type="evidence" value="ECO:0007669"/>
    <property type="project" value="InterPro"/>
</dbReference>
<organism evidence="2 3">
    <name type="scientific">Ectobacillus ponti</name>
    <dbReference type="NCBI Taxonomy" id="2961894"/>
    <lineage>
        <taxon>Bacteria</taxon>
        <taxon>Bacillati</taxon>
        <taxon>Bacillota</taxon>
        <taxon>Bacilli</taxon>
        <taxon>Bacillales</taxon>
        <taxon>Bacillaceae</taxon>
        <taxon>Ectobacillus</taxon>
    </lineage>
</organism>
<protein>
    <submittedName>
        <fullName evidence="2">Insulinase family protein</fullName>
    </submittedName>
</protein>
<dbReference type="PANTHER" id="PTHR11851">
    <property type="entry name" value="METALLOPROTEASE"/>
    <property type="match status" value="1"/>
</dbReference>
<proteinExistence type="predicted"/>
<dbReference type="PANTHER" id="PTHR11851:SF186">
    <property type="entry name" value="INACTIVE METALLOPROTEASE YMFF-RELATED"/>
    <property type="match status" value="1"/>
</dbReference>
<dbReference type="AlphaFoldDB" id="A0AA41X9Y8"/>
<name>A0AA41X9Y8_9BACI</name>